<proteinExistence type="inferred from homology"/>
<dbReference type="PANTHER" id="PTHR13091">
    <property type="entry name" value="AMPLIFIED IN BREAST CANCER 2-RELATED"/>
    <property type="match status" value="1"/>
</dbReference>
<comment type="caution">
    <text evidence="5">The sequence shown here is derived from an EMBL/GenBank/DDBJ whole genome shotgun (WGS) entry which is preliminary data.</text>
</comment>
<reference evidence="5" key="1">
    <citation type="journal article" date="2023" name="Insect Mol. Biol.">
        <title>Genome sequencing provides insights into the evolution of gene families encoding plant cell wall-degrading enzymes in longhorned beetles.</title>
        <authorList>
            <person name="Shin N.R."/>
            <person name="Okamura Y."/>
            <person name="Kirsch R."/>
            <person name="Pauchet Y."/>
        </authorList>
    </citation>
    <scope>NUCLEOTIDE SEQUENCE</scope>
    <source>
        <strain evidence="5">MMC_N1</strain>
    </source>
</reference>
<accession>A0ABQ9J6W3</accession>
<evidence type="ECO:0000256" key="3">
    <source>
        <dbReference type="ARBA" id="ARBA00029509"/>
    </source>
</evidence>
<organism evidence="5 6">
    <name type="scientific">Molorchus minor</name>
    <dbReference type="NCBI Taxonomy" id="1323400"/>
    <lineage>
        <taxon>Eukaryota</taxon>
        <taxon>Metazoa</taxon>
        <taxon>Ecdysozoa</taxon>
        <taxon>Arthropoda</taxon>
        <taxon>Hexapoda</taxon>
        <taxon>Insecta</taxon>
        <taxon>Pterygota</taxon>
        <taxon>Neoptera</taxon>
        <taxon>Endopterygota</taxon>
        <taxon>Coleoptera</taxon>
        <taxon>Polyphaga</taxon>
        <taxon>Cucujiformia</taxon>
        <taxon>Chrysomeloidea</taxon>
        <taxon>Cerambycidae</taxon>
        <taxon>Lamiinae</taxon>
        <taxon>Monochamini</taxon>
        <taxon>Molorchus</taxon>
    </lineage>
</organism>
<keyword evidence="6" id="KW-1185">Reference proteome</keyword>
<gene>
    <name evidence="5" type="ORF">NQ317_003249</name>
</gene>
<protein>
    <recommendedName>
        <fullName evidence="3 4">Nonsense-mediated mRNA decay factor SMG8</fullName>
    </recommendedName>
</protein>
<evidence type="ECO:0000313" key="6">
    <source>
        <dbReference type="Proteomes" id="UP001162164"/>
    </source>
</evidence>
<dbReference type="PANTHER" id="PTHR13091:SF0">
    <property type="entry name" value="NONSENSE-MEDIATED MRNA DECAY FACTOR SMG8"/>
    <property type="match status" value="1"/>
</dbReference>
<comment type="similarity">
    <text evidence="1 4">Belongs to the SMG8 family.</text>
</comment>
<dbReference type="Proteomes" id="UP001162164">
    <property type="component" value="Unassembled WGS sequence"/>
</dbReference>
<evidence type="ECO:0000256" key="4">
    <source>
        <dbReference type="RuleBase" id="RU367133"/>
    </source>
</evidence>
<comment type="function">
    <text evidence="4">Involved in nonsense-mediated decay (NMD) of mRNAs containing premature stop codons.</text>
</comment>
<dbReference type="InterPro" id="IPR019354">
    <property type="entry name" value="SMG8-like"/>
</dbReference>
<evidence type="ECO:0000256" key="2">
    <source>
        <dbReference type="ARBA" id="ARBA00023161"/>
    </source>
</evidence>
<keyword evidence="2 4" id="KW-0866">Nonsense-mediated mRNA decay</keyword>
<sequence length="535" mass="60106">MEENTLGGTPEFEVSKYKFEWIANGRPCTPRLIFYFERCPKYVTNTKKLEHNLEDKIYHILKKTRIINTTGSSLFAIPLNDEFVYISEDKPPDRLGDAVRGLILDCLPGASMQVEVPYSILPLALARYQENLPPHYAKAEHEARLSVALNLFRAQARGPVYHQYAAQLEIECQSHWENGRQQCEAASMTGNPCKLPKHSNDQDHMSGFIYKAVCDCGRKIGAREDPYNAKQANYLFYQQIGKECQCSKLEKINFPIFQPSIKEYKAATLHESEDTLSVLSDRSGELTPEVERSLVRQASTTEYLPGMLTLSSPSGLLPVFSSWSLVCLGASSLYSHNLGLSESHHPGFLSSTNYLLPWDVTVYSKSKQNWSHVNKYTTRGRRGRPAGTLPQFTVKVFIGVEFECPSGHRFMLAAPDRVLKATPGSIVKDTGHKIAESDMPLYYPCACRAGKLAQLMRIHVVTPKAPVYCTLDPKVQPAPGSPIFVSTTDGPTRLTQSAYWVMRLPYVYVADKEHYTQNMSAKLLQGIFGVTEIEQ</sequence>
<dbReference type="EMBL" id="JAPWTJ010001144">
    <property type="protein sequence ID" value="KAJ8973619.1"/>
    <property type="molecule type" value="Genomic_DNA"/>
</dbReference>
<name>A0ABQ9J6W3_9CUCU</name>
<evidence type="ECO:0000313" key="5">
    <source>
        <dbReference type="EMBL" id="KAJ8973619.1"/>
    </source>
</evidence>
<evidence type="ECO:0000256" key="1">
    <source>
        <dbReference type="ARBA" id="ARBA00006443"/>
    </source>
</evidence>
<dbReference type="Pfam" id="PF10220">
    <property type="entry name" value="Smg8_Smg9"/>
    <property type="match status" value="3"/>
</dbReference>